<evidence type="ECO:0000313" key="1">
    <source>
        <dbReference type="EMBL" id="SIT48843.1"/>
    </source>
</evidence>
<comment type="caution">
    <text evidence="1">The sequence shown here is derived from an EMBL/GenBank/DDBJ whole genome shotgun (WGS) entry which is preliminary data.</text>
</comment>
<dbReference type="EMBL" id="CYGY02000065">
    <property type="protein sequence ID" value="SIT48843.1"/>
    <property type="molecule type" value="Genomic_DNA"/>
</dbReference>
<name>A0A1N7SNA0_9BURK</name>
<proteinExistence type="predicted"/>
<reference evidence="1" key="1">
    <citation type="submission" date="2016-12" db="EMBL/GenBank/DDBJ databases">
        <authorList>
            <person name="Moulin L."/>
        </authorList>
    </citation>
    <scope>NUCLEOTIDE SEQUENCE [LARGE SCALE GENOMIC DNA]</scope>
    <source>
        <strain evidence="1">STM 7183</strain>
    </source>
</reference>
<protein>
    <submittedName>
        <fullName evidence="1">Uncharacterized protein</fullName>
    </submittedName>
</protein>
<dbReference type="AlphaFoldDB" id="A0A1N7SNA0"/>
<sequence length="57" mass="6078">MAVPSLHYSVWASRRGIASPEHACIAEADLSGQLSESLVPATISQLGDEDDQLNLVQ</sequence>
<evidence type="ECO:0000313" key="2">
    <source>
        <dbReference type="Proteomes" id="UP000195569"/>
    </source>
</evidence>
<organism evidence="1 2">
    <name type="scientific">Paraburkholderia piptadeniae</name>
    <dbReference type="NCBI Taxonomy" id="1701573"/>
    <lineage>
        <taxon>Bacteria</taxon>
        <taxon>Pseudomonadati</taxon>
        <taxon>Pseudomonadota</taxon>
        <taxon>Betaproteobacteria</taxon>
        <taxon>Burkholderiales</taxon>
        <taxon>Burkholderiaceae</taxon>
        <taxon>Paraburkholderia</taxon>
    </lineage>
</organism>
<dbReference type="Proteomes" id="UP000195569">
    <property type="component" value="Unassembled WGS sequence"/>
</dbReference>
<accession>A0A1N7SNA0</accession>
<gene>
    <name evidence="1" type="ORF">BN2476_650086</name>
</gene>
<keyword evidence="2" id="KW-1185">Reference proteome</keyword>